<dbReference type="RefSeq" id="WP_103470168.1">
    <property type="nucleotide sequence ID" value="NZ_MING01000083.1"/>
</dbReference>
<dbReference type="EMBL" id="MING01000083">
    <property type="protein sequence ID" value="POG04156.1"/>
    <property type="molecule type" value="Genomic_DNA"/>
</dbReference>
<protein>
    <recommendedName>
        <fullName evidence="3">DUF2513 domain-containing protein</fullName>
    </recommendedName>
</protein>
<reference evidence="1 2" key="1">
    <citation type="submission" date="2016-08" db="EMBL/GenBank/DDBJ databases">
        <authorList>
            <person name="Seilhamer J.J."/>
        </authorList>
    </citation>
    <scope>NUCLEOTIDE SEQUENCE [LARGE SCALE GENOMIC DNA]</scope>
    <source>
        <strain evidence="1 2">KH-18-2</strain>
    </source>
</reference>
<comment type="caution">
    <text evidence="1">The sequence shown here is derived from an EMBL/GenBank/DDBJ whole genome shotgun (WGS) entry which is preliminary data.</text>
</comment>
<accession>A0A2S3WRV0</accession>
<sequence>MQRDMDLLRLLLLYLEGASTKANSILVFRNGEPAIQGYTDDEVRYHLNLALQAGLIDQGGKGPLNGFQFRQLTWSGHDFVDAVRDDEIWGKTRQGAKAAGGFSVDLLKDLAKGFIRKKIAEHTGVEI</sequence>
<gene>
    <name evidence="1" type="ORF">BGP82_23160</name>
</gene>
<dbReference type="AlphaFoldDB" id="A0A2S3WRV0"/>
<evidence type="ECO:0000313" key="1">
    <source>
        <dbReference type="EMBL" id="POG04156.1"/>
    </source>
</evidence>
<dbReference type="InterPro" id="IPR019650">
    <property type="entry name" value="DUF2513"/>
</dbReference>
<dbReference type="Pfam" id="PF10711">
    <property type="entry name" value="DUF2513"/>
    <property type="match status" value="1"/>
</dbReference>
<reference evidence="1 2" key="2">
    <citation type="submission" date="2018-03" db="EMBL/GenBank/DDBJ databases">
        <title>Draft genome of Pseudomonas putida strain KH-18-2.</title>
        <authorList>
            <person name="Yoshizawa S."/>
            <person name="Khan N.H."/>
            <person name="Nishimura M."/>
            <person name="Chiura H.X."/>
            <person name="Ogura Y."/>
            <person name="Hayashi T."/>
            <person name="Kogure K."/>
        </authorList>
    </citation>
    <scope>NUCLEOTIDE SEQUENCE [LARGE SCALE GENOMIC DNA]</scope>
    <source>
        <strain evidence="1 2">KH-18-2</strain>
    </source>
</reference>
<evidence type="ECO:0008006" key="3">
    <source>
        <dbReference type="Google" id="ProtNLM"/>
    </source>
</evidence>
<organism evidence="1 2">
    <name type="scientific">Pseudomonas putida</name>
    <name type="common">Arthrobacter siderocapsulatus</name>
    <dbReference type="NCBI Taxonomy" id="303"/>
    <lineage>
        <taxon>Bacteria</taxon>
        <taxon>Pseudomonadati</taxon>
        <taxon>Pseudomonadota</taxon>
        <taxon>Gammaproteobacteria</taxon>
        <taxon>Pseudomonadales</taxon>
        <taxon>Pseudomonadaceae</taxon>
        <taxon>Pseudomonas</taxon>
    </lineage>
</organism>
<proteinExistence type="predicted"/>
<name>A0A2S3WRV0_PSEPU</name>
<evidence type="ECO:0000313" key="2">
    <source>
        <dbReference type="Proteomes" id="UP000237378"/>
    </source>
</evidence>
<dbReference type="Proteomes" id="UP000237378">
    <property type="component" value="Unassembled WGS sequence"/>
</dbReference>